<organism evidence="1">
    <name type="scientific">Hyalella azteca</name>
    <name type="common">Amphipod</name>
    <dbReference type="NCBI Taxonomy" id="294128"/>
    <lineage>
        <taxon>Eukaryota</taxon>
        <taxon>Metazoa</taxon>
        <taxon>Ecdysozoa</taxon>
        <taxon>Arthropoda</taxon>
        <taxon>Crustacea</taxon>
        <taxon>Multicrustacea</taxon>
        <taxon>Malacostraca</taxon>
        <taxon>Eumalacostraca</taxon>
        <taxon>Peracarida</taxon>
        <taxon>Amphipoda</taxon>
        <taxon>Senticaudata</taxon>
        <taxon>Talitrida</taxon>
        <taxon>Talitroidea</taxon>
        <taxon>Hyalellidae</taxon>
        <taxon>Hyalella</taxon>
    </lineage>
</organism>
<evidence type="ECO:0000313" key="1">
    <source>
        <dbReference type="EMBL" id="KAA0189593.1"/>
    </source>
</evidence>
<accession>A0A6A0GWH4</accession>
<sequence length="153" mass="16368">MCRHASHLRVIHGTSVAAEYCGKVNLGAVISAQVCVNRRDYTLSAVICAQVYVNRGSYTLLSAVICAQLLSAQVCVNRLLSEWGGGSAPVFTVKDDHIHEMCRYGAAQIHSVASYVGGCAAHEIIKLITAQYVPLNNTLIYNAATATSLTLTL</sequence>
<dbReference type="Proteomes" id="UP000711488">
    <property type="component" value="Unassembled WGS sequence"/>
</dbReference>
<dbReference type="Gene3D" id="3.40.50.720">
    <property type="entry name" value="NAD(P)-binding Rossmann-like Domain"/>
    <property type="match status" value="1"/>
</dbReference>
<protein>
    <recommendedName>
        <fullName evidence="2">THIF-type NAD/FAD binding fold domain-containing protein</fullName>
    </recommendedName>
</protein>
<reference evidence="1" key="2">
    <citation type="journal article" date="2018" name="Environ. Sci. Technol.">
        <title>The Toxicogenome of Hyalella azteca: A Model for Sediment Ecotoxicology and Evolutionary Toxicology.</title>
        <authorList>
            <person name="Poynton H.C."/>
            <person name="Hasenbein S."/>
            <person name="Benoit J.B."/>
            <person name="Sepulveda M.S."/>
            <person name="Poelchau M.F."/>
            <person name="Hughes D.S.T."/>
            <person name="Murali S.C."/>
            <person name="Chen S."/>
            <person name="Glastad K.M."/>
            <person name="Goodisman M.A.D."/>
            <person name="Werren J.H."/>
            <person name="Vineis J.H."/>
            <person name="Bowen J.L."/>
            <person name="Friedrich M."/>
            <person name="Jones J."/>
            <person name="Robertson H.M."/>
            <person name="Feyereisen R."/>
            <person name="Mechler-Hickson A."/>
            <person name="Mathers N."/>
            <person name="Lee C.E."/>
            <person name="Colbourne J.K."/>
            <person name="Biales A."/>
            <person name="Johnston J.S."/>
            <person name="Wellborn G.A."/>
            <person name="Rosendale A.J."/>
            <person name="Cridge A.G."/>
            <person name="Munoz-Torres M.C."/>
            <person name="Bain P.A."/>
            <person name="Manny A.R."/>
            <person name="Major K.M."/>
            <person name="Lambert F.N."/>
            <person name="Vulpe C.D."/>
            <person name="Tuck P."/>
            <person name="Blalock B.J."/>
            <person name="Lin Y.Y."/>
            <person name="Smith M.E."/>
            <person name="Ochoa-Acuna H."/>
            <person name="Chen M.M."/>
            <person name="Childers C.P."/>
            <person name="Qu J."/>
            <person name="Dugan S."/>
            <person name="Lee S.L."/>
            <person name="Chao H."/>
            <person name="Dinh H."/>
            <person name="Han Y."/>
            <person name="Doddapaneni H."/>
            <person name="Worley K.C."/>
            <person name="Muzny D.M."/>
            <person name="Gibbs R.A."/>
            <person name="Richards S."/>
        </authorList>
    </citation>
    <scope>NUCLEOTIDE SEQUENCE</scope>
    <source>
        <strain evidence="1">HAZT.00-mixed</strain>
        <tissue evidence="1">Whole organism</tissue>
    </source>
</reference>
<comment type="caution">
    <text evidence="1">The sequence shown here is derived from an EMBL/GenBank/DDBJ whole genome shotgun (WGS) entry which is preliminary data.</text>
</comment>
<evidence type="ECO:0008006" key="2">
    <source>
        <dbReference type="Google" id="ProtNLM"/>
    </source>
</evidence>
<reference evidence="1" key="3">
    <citation type="submission" date="2019-06" db="EMBL/GenBank/DDBJ databases">
        <authorList>
            <person name="Poynton C."/>
            <person name="Hasenbein S."/>
            <person name="Benoit J.B."/>
            <person name="Sepulveda M.S."/>
            <person name="Poelchau M.F."/>
            <person name="Murali S.C."/>
            <person name="Chen S."/>
            <person name="Glastad K.M."/>
            <person name="Werren J.H."/>
            <person name="Vineis J.H."/>
            <person name="Bowen J.L."/>
            <person name="Friedrich M."/>
            <person name="Jones J."/>
            <person name="Robertson H.M."/>
            <person name="Feyereisen R."/>
            <person name="Mechler-Hickson A."/>
            <person name="Mathers N."/>
            <person name="Lee C.E."/>
            <person name="Colbourne J.K."/>
            <person name="Biales A."/>
            <person name="Johnston J.S."/>
            <person name="Wellborn G.A."/>
            <person name="Rosendale A.J."/>
            <person name="Cridge A.G."/>
            <person name="Munoz-Torres M.C."/>
            <person name="Bain P.A."/>
            <person name="Manny A.R."/>
            <person name="Major K.M."/>
            <person name="Lambert F.N."/>
            <person name="Vulpe C.D."/>
            <person name="Tuck P."/>
            <person name="Blalock B.J."/>
            <person name="Lin Y.-Y."/>
            <person name="Smith M.E."/>
            <person name="Ochoa-Acuna H."/>
            <person name="Chen M.-J.M."/>
            <person name="Childers C.P."/>
            <person name="Qu J."/>
            <person name="Dugan S."/>
            <person name="Lee S.L."/>
            <person name="Chao H."/>
            <person name="Dinh H."/>
            <person name="Han Y."/>
            <person name="Doddapaneni H."/>
            <person name="Worley K.C."/>
            <person name="Muzny D.M."/>
            <person name="Gibbs R.A."/>
            <person name="Richards S."/>
        </authorList>
    </citation>
    <scope>NUCLEOTIDE SEQUENCE</scope>
    <source>
        <strain evidence="1">HAZT.00-mixed</strain>
        <tissue evidence="1">Whole organism</tissue>
    </source>
</reference>
<proteinExistence type="predicted"/>
<dbReference type="EMBL" id="JQDR03013457">
    <property type="protein sequence ID" value="KAA0189593.1"/>
    <property type="molecule type" value="Genomic_DNA"/>
</dbReference>
<reference evidence="1" key="1">
    <citation type="submission" date="2014-08" db="EMBL/GenBank/DDBJ databases">
        <authorList>
            <person name="Murali S."/>
            <person name="Richards S."/>
            <person name="Bandaranaike D."/>
            <person name="Bellair M."/>
            <person name="Blankenburg K."/>
            <person name="Chao H."/>
            <person name="Dinh H."/>
            <person name="Doddapaneni H."/>
            <person name="Dugan-Rocha S."/>
            <person name="Elkadiri S."/>
            <person name="Gnanaolivu R."/>
            <person name="Hughes D."/>
            <person name="Lee S."/>
            <person name="Li M."/>
            <person name="Ming W."/>
            <person name="Munidasa M."/>
            <person name="Muniz J."/>
            <person name="Nguyen L."/>
            <person name="Osuji N."/>
            <person name="Pu L.-L."/>
            <person name="Puazo M."/>
            <person name="Skinner E."/>
            <person name="Qu C."/>
            <person name="Quiroz J."/>
            <person name="Raj R."/>
            <person name="Weissenberger G."/>
            <person name="Xin Y."/>
            <person name="Zou X."/>
            <person name="Han Y."/>
            <person name="Worley K."/>
            <person name="Muzny D."/>
            <person name="Gibbs R."/>
        </authorList>
    </citation>
    <scope>NUCLEOTIDE SEQUENCE</scope>
    <source>
        <strain evidence="1">HAZT.00-mixed</strain>
        <tissue evidence="1">Whole organism</tissue>
    </source>
</reference>
<dbReference type="SUPFAM" id="SSF69572">
    <property type="entry name" value="Activating enzymes of the ubiquitin-like proteins"/>
    <property type="match status" value="1"/>
</dbReference>
<dbReference type="OrthoDB" id="1708823at2759"/>
<dbReference type="InterPro" id="IPR035985">
    <property type="entry name" value="Ubiquitin-activating_enz"/>
</dbReference>
<dbReference type="GO" id="GO:0008641">
    <property type="term" value="F:ubiquitin-like modifier activating enzyme activity"/>
    <property type="evidence" value="ECO:0007669"/>
    <property type="project" value="InterPro"/>
</dbReference>
<gene>
    <name evidence="1" type="ORF">HAZT_HAZT011643</name>
</gene>
<dbReference type="AlphaFoldDB" id="A0A6A0GWH4"/>
<name>A0A6A0GWH4_HYAAZ</name>